<reference evidence="2" key="1">
    <citation type="submission" date="2021-03" db="EMBL/GenBank/DDBJ databases">
        <title>Molecular epidemiology and mechanisms of colistin and carbapenem resistance in Enterobacteriaceae from clinical isolates, the environment and porcine samples in Pretoria, South Africa.</title>
        <authorList>
            <person name="Bogoshi D."/>
            <person name="Mbelle N.M."/>
            <person name="Naidoo V."/>
            <person name="Osei Sekyere J."/>
        </authorList>
    </citation>
    <scope>NUCLEOTIDE SEQUENCE</scope>
    <source>
        <strain evidence="2">C052</strain>
    </source>
</reference>
<accession>A0A939NGM5</accession>
<evidence type="ECO:0000313" key="3">
    <source>
        <dbReference type="Proteomes" id="UP000664477"/>
    </source>
</evidence>
<dbReference type="AlphaFoldDB" id="A0A939NGM5"/>
<name>A0A939NGM5_PRORE</name>
<feature type="region of interest" description="Disordered" evidence="1">
    <location>
        <begin position="1"/>
        <end position="24"/>
    </location>
</feature>
<feature type="compositionally biased region" description="Basic and acidic residues" evidence="1">
    <location>
        <begin position="12"/>
        <end position="24"/>
    </location>
</feature>
<protein>
    <submittedName>
        <fullName evidence="2">Uncharacterized protein</fullName>
    </submittedName>
</protein>
<evidence type="ECO:0000256" key="1">
    <source>
        <dbReference type="SAM" id="MobiDB-lite"/>
    </source>
</evidence>
<dbReference type="Proteomes" id="UP000664477">
    <property type="component" value="Unassembled WGS sequence"/>
</dbReference>
<gene>
    <name evidence="2" type="ORF">J4727_04165</name>
</gene>
<proteinExistence type="predicted"/>
<organism evidence="2 3">
    <name type="scientific">Providencia rettgeri</name>
    <dbReference type="NCBI Taxonomy" id="587"/>
    <lineage>
        <taxon>Bacteria</taxon>
        <taxon>Pseudomonadati</taxon>
        <taxon>Pseudomonadota</taxon>
        <taxon>Gammaproteobacteria</taxon>
        <taxon>Enterobacterales</taxon>
        <taxon>Morganellaceae</taxon>
        <taxon>Providencia</taxon>
    </lineage>
</organism>
<evidence type="ECO:0000313" key="2">
    <source>
        <dbReference type="EMBL" id="MBO1915922.1"/>
    </source>
</evidence>
<dbReference type="EMBL" id="JAGETQ010000012">
    <property type="protein sequence ID" value="MBO1915922.1"/>
    <property type="molecule type" value="Genomic_DNA"/>
</dbReference>
<comment type="caution">
    <text evidence="2">The sequence shown here is derived from an EMBL/GenBank/DDBJ whole genome shotgun (WGS) entry which is preliminary data.</text>
</comment>
<sequence>MIEQETSSAARKVSENAEKTMSESTELLKKMNEALRDIRDSKTHIPICNTRVIMSSTSLNLLANIQLSRVNNVGLINNLSLSGRCLD</sequence>